<keyword evidence="3" id="KW-1185">Reference proteome</keyword>
<evidence type="ECO:0000256" key="1">
    <source>
        <dbReference type="SAM" id="Phobius"/>
    </source>
</evidence>
<dbReference type="Proteomes" id="UP000243679">
    <property type="component" value="Chromosome"/>
</dbReference>
<protein>
    <submittedName>
        <fullName evidence="2">Invasion gene expression up-regulator SirB</fullName>
    </submittedName>
</protein>
<accession>A0A1Q2SLJ8</accession>
<dbReference type="PANTHER" id="PTHR39594:SF1">
    <property type="entry name" value="PROTEIN YCHQ"/>
    <property type="match status" value="1"/>
</dbReference>
<feature type="transmembrane region" description="Helical" evidence="1">
    <location>
        <begin position="103"/>
        <end position="120"/>
    </location>
</feature>
<dbReference type="PIRSF" id="PIRSF005610">
    <property type="entry name" value="SirB"/>
    <property type="match status" value="1"/>
</dbReference>
<dbReference type="Pfam" id="PF04247">
    <property type="entry name" value="SirB"/>
    <property type="match status" value="1"/>
</dbReference>
<dbReference type="AlphaFoldDB" id="A0A1Q2SLJ8"/>
<keyword evidence="1" id="KW-1133">Transmembrane helix</keyword>
<sequence length="128" mass="14253">MNLYLVLKYVHITTVVVTLVLFVGRGLWMVFSSQRLAQRWVRIIPPIVDTVLLASAIGMTLILHQYPFVNSWLTAKVVALIGYILIGSLALTYGRTRGLRISALWVALVLFGYIVAVAITKTPVPWAT</sequence>
<keyword evidence="1" id="KW-0812">Transmembrane</keyword>
<dbReference type="PANTHER" id="PTHR39594">
    <property type="entry name" value="PROTEIN YCHQ"/>
    <property type="match status" value="1"/>
</dbReference>
<feature type="transmembrane region" description="Helical" evidence="1">
    <location>
        <begin position="43"/>
        <end position="66"/>
    </location>
</feature>
<dbReference type="GO" id="GO:0005886">
    <property type="term" value="C:plasma membrane"/>
    <property type="evidence" value="ECO:0007669"/>
    <property type="project" value="TreeGrafter"/>
</dbReference>
<organism evidence="2 3">
    <name type="scientific">Candidatus Nitrosoglobus terrae</name>
    <dbReference type="NCBI Taxonomy" id="1630141"/>
    <lineage>
        <taxon>Bacteria</taxon>
        <taxon>Pseudomonadati</taxon>
        <taxon>Pseudomonadota</taxon>
        <taxon>Gammaproteobacteria</taxon>
        <taxon>Chromatiales</taxon>
        <taxon>Chromatiaceae</taxon>
        <taxon>Candidatus Nitrosoglobus</taxon>
    </lineage>
</organism>
<dbReference type="RefSeq" id="WP_096526591.1">
    <property type="nucleotide sequence ID" value="NZ_AP014836.1"/>
</dbReference>
<keyword evidence="1" id="KW-0472">Membrane</keyword>
<dbReference type="EMBL" id="AP014836">
    <property type="protein sequence ID" value="BAW80000.1"/>
    <property type="molecule type" value="Genomic_DNA"/>
</dbReference>
<reference evidence="2 3" key="1">
    <citation type="journal article" date="2017" name="ISME J.">
        <title>An acid-tolerant ammonia-oxidizing ?-proteobacterium from soil.</title>
        <authorList>
            <person name="Hayatsu M."/>
            <person name="Tago K."/>
            <person name="Uchiyama I."/>
            <person name="Toyoda A."/>
            <person name="Wang Y."/>
            <person name="Shimomura Y."/>
            <person name="Okubo T."/>
            <person name="Kurisu F."/>
            <person name="Hirono Y."/>
            <person name="Nonaka K."/>
            <person name="Akiyama H."/>
            <person name="Itoh T."/>
            <person name="Takami H."/>
        </authorList>
    </citation>
    <scope>NUCLEOTIDE SEQUENCE [LARGE SCALE GENOMIC DNA]</scope>
    <source>
        <strain evidence="2 3">TAO100</strain>
    </source>
</reference>
<evidence type="ECO:0000313" key="3">
    <source>
        <dbReference type="Proteomes" id="UP000243679"/>
    </source>
</evidence>
<dbReference type="OrthoDB" id="5588650at2"/>
<name>A0A1Q2SLJ8_9GAMM</name>
<feature type="transmembrane region" description="Helical" evidence="1">
    <location>
        <begin position="72"/>
        <end position="91"/>
    </location>
</feature>
<gene>
    <name evidence="2" type="ORF">TAO_0630</name>
</gene>
<dbReference type="InterPro" id="IPR007360">
    <property type="entry name" value="SirB"/>
</dbReference>
<proteinExistence type="predicted"/>
<dbReference type="KEGG" id="ntt:TAO_0630"/>
<evidence type="ECO:0000313" key="2">
    <source>
        <dbReference type="EMBL" id="BAW80000.1"/>
    </source>
</evidence>
<feature type="transmembrane region" description="Helical" evidence="1">
    <location>
        <begin position="12"/>
        <end position="31"/>
    </location>
</feature>